<dbReference type="Proteomes" id="UP000260025">
    <property type="component" value="Unassembled WGS sequence"/>
</dbReference>
<evidence type="ECO:0000313" key="1">
    <source>
        <dbReference type="EMBL" id="RGC12504.1"/>
    </source>
</evidence>
<comment type="caution">
    <text evidence="1">The sequence shown here is derived from an EMBL/GenBank/DDBJ whole genome shotgun (WGS) entry which is preliminary data.</text>
</comment>
<organism evidence="1 2">
    <name type="scientific">Clostridium innocuum</name>
    <dbReference type="NCBI Taxonomy" id="1522"/>
    <lineage>
        <taxon>Bacteria</taxon>
        <taxon>Bacillati</taxon>
        <taxon>Bacillota</taxon>
        <taxon>Clostridia</taxon>
        <taxon>Eubacteriales</taxon>
        <taxon>Clostridiaceae</taxon>
        <taxon>Clostridium</taxon>
    </lineage>
</organism>
<dbReference type="EMBL" id="QVEV01000030">
    <property type="protein sequence ID" value="RGC12504.1"/>
    <property type="molecule type" value="Genomic_DNA"/>
</dbReference>
<dbReference type="OrthoDB" id="2973257at2"/>
<evidence type="ECO:0000313" key="2">
    <source>
        <dbReference type="Proteomes" id="UP000260025"/>
    </source>
</evidence>
<gene>
    <name evidence="1" type="ORF">DXA38_16585</name>
</gene>
<proteinExistence type="predicted"/>
<reference evidence="1 2" key="1">
    <citation type="submission" date="2018-08" db="EMBL/GenBank/DDBJ databases">
        <title>A genome reference for cultivated species of the human gut microbiota.</title>
        <authorList>
            <person name="Zou Y."/>
            <person name="Xue W."/>
            <person name="Luo G."/>
        </authorList>
    </citation>
    <scope>NUCLEOTIDE SEQUENCE [LARGE SCALE GENOMIC DNA]</scope>
    <source>
        <strain evidence="1 2">OF01-2LB</strain>
    </source>
</reference>
<accession>A0A3E2VNU4</accession>
<name>A0A3E2VNU4_CLOIN</name>
<protein>
    <submittedName>
        <fullName evidence="1">Uncharacterized protein</fullName>
    </submittedName>
</protein>
<sequence>MVPQVSQAKETKYCTLLQSTKITDKDGLGYTYAFEKIYVKELEREEVRICLYKDMRDRSGKIQNRMLVRPCDLTEMEFIQLFDKAIKDKLFSDEFVNYLRNIVNQK</sequence>
<dbReference type="AlphaFoldDB" id="A0A3E2VNU4"/>